<evidence type="ECO:0000313" key="2">
    <source>
        <dbReference type="Proteomes" id="UP000190395"/>
    </source>
</evidence>
<dbReference type="Proteomes" id="UP000190395">
    <property type="component" value="Unassembled WGS sequence"/>
</dbReference>
<protein>
    <submittedName>
        <fullName evidence="1">Uncharacterized protein</fullName>
    </submittedName>
</protein>
<reference evidence="1 2" key="1">
    <citation type="submission" date="2017-02" db="EMBL/GenBank/DDBJ databases">
        <authorList>
            <person name="Peterson S.W."/>
        </authorList>
    </citation>
    <scope>NUCLEOTIDE SEQUENCE [LARGE SCALE GENOMIC DNA]</scope>
    <source>
        <strain evidence="1 2">ATCC BAA-909</strain>
    </source>
</reference>
<dbReference type="AlphaFoldDB" id="A0A1T4NEP6"/>
<name>A0A1T4NEP6_9SPIR</name>
<gene>
    <name evidence="1" type="ORF">SAMN02745152_01182</name>
</gene>
<dbReference type="OrthoDB" id="361493at2"/>
<keyword evidence="2" id="KW-1185">Reference proteome</keyword>
<accession>A0A1T4NEP6</accession>
<evidence type="ECO:0000313" key="1">
    <source>
        <dbReference type="EMBL" id="SJZ77704.1"/>
    </source>
</evidence>
<dbReference type="GeneID" id="303367424"/>
<organism evidence="1 2">
    <name type="scientific">Treponema berlinense</name>
    <dbReference type="NCBI Taxonomy" id="225004"/>
    <lineage>
        <taxon>Bacteria</taxon>
        <taxon>Pseudomonadati</taxon>
        <taxon>Spirochaetota</taxon>
        <taxon>Spirochaetia</taxon>
        <taxon>Spirochaetales</taxon>
        <taxon>Treponemataceae</taxon>
        <taxon>Treponema</taxon>
    </lineage>
</organism>
<dbReference type="RefSeq" id="WP_078930928.1">
    <property type="nucleotide sequence ID" value="NZ_CAMCOW010000001.1"/>
</dbReference>
<proteinExistence type="predicted"/>
<sequence length="80" mass="9321">MQETVFRKNIEVKKEMELLYRGNRYKLDYGIDNAGKSYISFGEEFLPAKHFYSYGQLVNEAMLGISPLRDSIEVLQLLNP</sequence>
<dbReference type="EMBL" id="FUXC01000006">
    <property type="protein sequence ID" value="SJZ77704.1"/>
    <property type="molecule type" value="Genomic_DNA"/>
</dbReference>